<organism evidence="1">
    <name type="scientific">Brugia timori</name>
    <dbReference type="NCBI Taxonomy" id="42155"/>
    <lineage>
        <taxon>Eukaryota</taxon>
        <taxon>Metazoa</taxon>
        <taxon>Ecdysozoa</taxon>
        <taxon>Nematoda</taxon>
        <taxon>Chromadorea</taxon>
        <taxon>Rhabditida</taxon>
        <taxon>Spirurina</taxon>
        <taxon>Spiruromorpha</taxon>
        <taxon>Filarioidea</taxon>
        <taxon>Onchocercidae</taxon>
        <taxon>Brugia</taxon>
    </lineage>
</organism>
<proteinExistence type="predicted"/>
<evidence type="ECO:0000313" key="1">
    <source>
        <dbReference type="WBParaSite" id="BTMF_0001538001-mRNA-1"/>
    </source>
</evidence>
<dbReference type="WBParaSite" id="BTMF_0001538001-mRNA-1">
    <property type="protein sequence ID" value="BTMF_0001538001-mRNA-1"/>
    <property type="gene ID" value="BTMF_0001538001"/>
</dbReference>
<sequence length="41" mass="4755">LDQQTENKGITVSVDFMMKALRNFKRINNRNATRWSISSAI</sequence>
<name>A0A0R3R5T6_9BILA</name>
<protein>
    <submittedName>
        <fullName evidence="1">Transposase</fullName>
    </submittedName>
</protein>
<reference evidence="1" key="1">
    <citation type="submission" date="2017-02" db="UniProtKB">
        <authorList>
            <consortium name="WormBaseParasite"/>
        </authorList>
    </citation>
    <scope>IDENTIFICATION</scope>
</reference>
<dbReference type="AlphaFoldDB" id="A0A0R3R5T6"/>
<accession>A0A0R3R5T6</accession>